<proteinExistence type="predicted"/>
<evidence type="ECO:0000313" key="1">
    <source>
        <dbReference type="EMBL" id="OJA17261.1"/>
    </source>
</evidence>
<dbReference type="EMBL" id="LVVM01002142">
    <property type="protein sequence ID" value="OJA17261.1"/>
    <property type="molecule type" value="Genomic_DNA"/>
</dbReference>
<dbReference type="Proteomes" id="UP000183567">
    <property type="component" value="Unassembled WGS sequence"/>
</dbReference>
<gene>
    <name evidence="1" type="ORF">AZE42_03035</name>
</gene>
<dbReference type="STRING" id="180088.A0A1J8Q8D6"/>
<accession>A0A1J8Q8D6</accession>
<sequence length="152" mass="16817">MELENDTVYDDYGMTEDDKERRVYDITNNVEGRLETLRASCNALASTTMSYDLGKAVGFKHNDQPVSWTRKDILTYALGVGAKHDELSLVYELGRAILTSLPSTISKFTRFTDKSWGPLPTYPVVLGLKGDDQDVTSFANKARGKALPAGFA</sequence>
<evidence type="ECO:0000313" key="2">
    <source>
        <dbReference type="Proteomes" id="UP000183567"/>
    </source>
</evidence>
<dbReference type="AlphaFoldDB" id="A0A1J8Q8D6"/>
<name>A0A1J8Q8D6_9AGAM</name>
<comment type="caution">
    <text evidence="1">The sequence shown here is derived from an EMBL/GenBank/DDBJ whole genome shotgun (WGS) entry which is preliminary data.</text>
</comment>
<protein>
    <submittedName>
        <fullName evidence="1">Uncharacterized protein</fullName>
    </submittedName>
</protein>
<dbReference type="OrthoDB" id="60204at2759"/>
<dbReference type="InterPro" id="IPR029069">
    <property type="entry name" value="HotDog_dom_sf"/>
</dbReference>
<organism evidence="1 2">
    <name type="scientific">Rhizopogon vesiculosus</name>
    <dbReference type="NCBI Taxonomy" id="180088"/>
    <lineage>
        <taxon>Eukaryota</taxon>
        <taxon>Fungi</taxon>
        <taxon>Dikarya</taxon>
        <taxon>Basidiomycota</taxon>
        <taxon>Agaricomycotina</taxon>
        <taxon>Agaricomycetes</taxon>
        <taxon>Agaricomycetidae</taxon>
        <taxon>Boletales</taxon>
        <taxon>Suillineae</taxon>
        <taxon>Rhizopogonaceae</taxon>
        <taxon>Rhizopogon</taxon>
    </lineage>
</organism>
<dbReference type="Gene3D" id="3.10.129.10">
    <property type="entry name" value="Hotdog Thioesterase"/>
    <property type="match status" value="1"/>
</dbReference>
<keyword evidence="2" id="KW-1185">Reference proteome</keyword>
<dbReference type="SUPFAM" id="SSF54637">
    <property type="entry name" value="Thioesterase/thiol ester dehydrase-isomerase"/>
    <property type="match status" value="1"/>
</dbReference>
<reference evidence="1 2" key="1">
    <citation type="submission" date="2016-03" db="EMBL/GenBank/DDBJ databases">
        <title>Comparative genomics of the ectomycorrhizal sister species Rhizopogon vinicolor and Rhizopogon vesiculosus (Basidiomycota: Boletales) reveals a divergence of the mating type B locus.</title>
        <authorList>
            <person name="Mujic A.B."/>
            <person name="Kuo A."/>
            <person name="Tritt A."/>
            <person name="Lipzen A."/>
            <person name="Chen C."/>
            <person name="Johnson J."/>
            <person name="Sharma A."/>
            <person name="Barry K."/>
            <person name="Grigoriev I.V."/>
            <person name="Spatafora J.W."/>
        </authorList>
    </citation>
    <scope>NUCLEOTIDE SEQUENCE [LARGE SCALE GENOMIC DNA]</scope>
    <source>
        <strain evidence="1 2">AM-OR11-056</strain>
    </source>
</reference>